<keyword evidence="1" id="KW-1133">Transmembrane helix</keyword>
<keyword evidence="1" id="KW-0812">Transmembrane</keyword>
<evidence type="ECO:0000256" key="1">
    <source>
        <dbReference type="SAM" id="Phobius"/>
    </source>
</evidence>
<evidence type="ECO:0000313" key="2">
    <source>
        <dbReference type="EMBL" id="SBS98406.1"/>
    </source>
</evidence>
<proteinExistence type="predicted"/>
<evidence type="ECO:0000313" key="3">
    <source>
        <dbReference type="Proteomes" id="UP000078597"/>
    </source>
</evidence>
<dbReference type="EMBL" id="FLQW01005124">
    <property type="protein sequence ID" value="SBS98406.1"/>
    <property type="molecule type" value="Genomic_DNA"/>
</dbReference>
<protein>
    <submittedName>
        <fullName evidence="2">Uncharacterized protein</fullName>
    </submittedName>
</protein>
<gene>
    <name evidence="2" type="ORF">PMALA_063410</name>
</gene>
<name>A0A1A8X1B9_PLAMA</name>
<organism evidence="2 3">
    <name type="scientific">Plasmodium malariae</name>
    <dbReference type="NCBI Taxonomy" id="5858"/>
    <lineage>
        <taxon>Eukaryota</taxon>
        <taxon>Sar</taxon>
        <taxon>Alveolata</taxon>
        <taxon>Apicomplexa</taxon>
        <taxon>Aconoidasida</taxon>
        <taxon>Haemosporida</taxon>
        <taxon>Plasmodiidae</taxon>
        <taxon>Plasmodium</taxon>
        <taxon>Plasmodium (Plasmodium)</taxon>
    </lineage>
</organism>
<sequence>MINISKEEYKFSTNLDLRNFRLLSEYEKENDSNIVKSEQEMLNHEDNSEKVLCRNIKGKKLTNIQSRRRLFYDEFHKQYKVQKKLIYGRKKLSRFERKFFKQLDYIDFIKKNPSISNKTYQTLVCKKFGHKIFLPALVLSWVLLGSLGTTIYGTFQKITKDGEQTYDFTLFLVLYGILVLILIICLAFIYIKFRKRKRIIGRKC</sequence>
<dbReference type="Pfam" id="PF12420">
    <property type="entry name" value="DUF3671"/>
    <property type="match status" value="1"/>
</dbReference>
<feature type="transmembrane region" description="Helical" evidence="1">
    <location>
        <begin position="172"/>
        <end position="193"/>
    </location>
</feature>
<dbReference type="InterPro" id="IPR022139">
    <property type="entry name" value="Fam-L/Fam-M-like_plasmodium"/>
</dbReference>
<dbReference type="AlphaFoldDB" id="A0A1A8X1B9"/>
<accession>A0A1A8X1B9</accession>
<dbReference type="Proteomes" id="UP000078597">
    <property type="component" value="Unassembled WGS sequence"/>
</dbReference>
<dbReference type="VEuPathDB" id="PlasmoDB:PmUG01_00012400"/>
<feature type="transmembrane region" description="Helical" evidence="1">
    <location>
        <begin position="132"/>
        <end position="152"/>
    </location>
</feature>
<reference evidence="3" key="1">
    <citation type="submission" date="2016-05" db="EMBL/GenBank/DDBJ databases">
        <authorList>
            <person name="Naeem Raeece"/>
        </authorList>
    </citation>
    <scope>NUCLEOTIDE SEQUENCE [LARGE SCALE GENOMIC DNA]</scope>
</reference>
<keyword evidence="1" id="KW-0472">Membrane</keyword>